<gene>
    <name evidence="1" type="ORF">QYF68_05285</name>
</gene>
<evidence type="ECO:0000313" key="1">
    <source>
        <dbReference type="EMBL" id="MDN4517237.1"/>
    </source>
</evidence>
<reference evidence="1" key="1">
    <citation type="submission" date="2023-07" db="EMBL/GenBank/DDBJ databases">
        <title>Degradation of tert-butanol by M. austroafricanum TBA100.</title>
        <authorList>
            <person name="Helbich S."/>
            <person name="Vainshtein Y."/>
        </authorList>
    </citation>
    <scope>NUCLEOTIDE SEQUENCE</scope>
    <source>
        <strain evidence="1">TBA100</strain>
    </source>
</reference>
<sequence>MNTPPAQPKVVKPPLTAKPRLDTVERPANNVGKLKPIGAMRI</sequence>
<dbReference type="RefSeq" id="WP_269089169.1">
    <property type="nucleotide sequence ID" value="NZ_JAUHTC010000022.1"/>
</dbReference>
<proteinExistence type="predicted"/>
<dbReference type="Proteomes" id="UP001172687">
    <property type="component" value="Unassembled WGS sequence"/>
</dbReference>
<name>A0ABT8H8Z8_MYCAO</name>
<protein>
    <submittedName>
        <fullName evidence="1">Uncharacterized protein</fullName>
    </submittedName>
</protein>
<keyword evidence="2" id="KW-1185">Reference proteome</keyword>
<dbReference type="EMBL" id="JAUHTC010000022">
    <property type="protein sequence ID" value="MDN4517237.1"/>
    <property type="molecule type" value="Genomic_DNA"/>
</dbReference>
<organism evidence="1 2">
    <name type="scientific">Mycolicibacterium austroafricanum</name>
    <name type="common">Mycobacterium austroafricanum</name>
    <dbReference type="NCBI Taxonomy" id="39687"/>
    <lineage>
        <taxon>Bacteria</taxon>
        <taxon>Bacillati</taxon>
        <taxon>Actinomycetota</taxon>
        <taxon>Actinomycetes</taxon>
        <taxon>Mycobacteriales</taxon>
        <taxon>Mycobacteriaceae</taxon>
        <taxon>Mycolicibacterium</taxon>
    </lineage>
</organism>
<accession>A0ABT8H8Z8</accession>
<comment type="caution">
    <text evidence="1">The sequence shown here is derived from an EMBL/GenBank/DDBJ whole genome shotgun (WGS) entry which is preliminary data.</text>
</comment>
<evidence type="ECO:0000313" key="2">
    <source>
        <dbReference type="Proteomes" id="UP001172687"/>
    </source>
</evidence>